<dbReference type="Pfam" id="PF00005">
    <property type="entry name" value="ABC_tran"/>
    <property type="match status" value="1"/>
</dbReference>
<feature type="domain" description="ABC transmembrane type-1" evidence="10">
    <location>
        <begin position="19"/>
        <end position="336"/>
    </location>
</feature>
<dbReference type="PANTHER" id="PTHR43394:SF1">
    <property type="entry name" value="ATP-BINDING CASSETTE SUB-FAMILY B MEMBER 10, MITOCHONDRIAL"/>
    <property type="match status" value="1"/>
</dbReference>
<feature type="transmembrane region" description="Helical" evidence="8">
    <location>
        <begin position="20"/>
        <end position="43"/>
    </location>
</feature>
<evidence type="ECO:0000256" key="7">
    <source>
        <dbReference type="ARBA" id="ARBA00023136"/>
    </source>
</evidence>
<evidence type="ECO:0000313" key="11">
    <source>
        <dbReference type="EMBL" id="SUZ84534.1"/>
    </source>
</evidence>
<keyword evidence="5" id="KW-0067">ATP-binding</keyword>
<dbReference type="PANTHER" id="PTHR43394">
    <property type="entry name" value="ATP-DEPENDENT PERMEASE MDL1, MITOCHONDRIAL"/>
    <property type="match status" value="1"/>
</dbReference>
<evidence type="ECO:0000256" key="8">
    <source>
        <dbReference type="SAM" id="Phobius"/>
    </source>
</evidence>
<gene>
    <name evidence="11" type="ORF">METZ01_LOCUS37388</name>
</gene>
<evidence type="ECO:0000259" key="10">
    <source>
        <dbReference type="PROSITE" id="PS50929"/>
    </source>
</evidence>
<name>A0A381QZY8_9ZZZZ</name>
<dbReference type="Gene3D" id="1.20.1560.10">
    <property type="entry name" value="ABC transporter type 1, transmembrane domain"/>
    <property type="match status" value="1"/>
</dbReference>
<keyword evidence="7 8" id="KW-0472">Membrane</keyword>
<dbReference type="Gene3D" id="3.40.50.300">
    <property type="entry name" value="P-loop containing nucleotide triphosphate hydrolases"/>
    <property type="match status" value="1"/>
</dbReference>
<dbReference type="GO" id="GO:0016887">
    <property type="term" value="F:ATP hydrolysis activity"/>
    <property type="evidence" value="ECO:0007669"/>
    <property type="project" value="InterPro"/>
</dbReference>
<keyword evidence="3 8" id="KW-0812">Transmembrane</keyword>
<evidence type="ECO:0000256" key="1">
    <source>
        <dbReference type="ARBA" id="ARBA00004141"/>
    </source>
</evidence>
<dbReference type="InterPro" id="IPR036640">
    <property type="entry name" value="ABC1_TM_sf"/>
</dbReference>
<dbReference type="InterPro" id="IPR003439">
    <property type="entry name" value="ABC_transporter-like_ATP-bd"/>
</dbReference>
<dbReference type="FunFam" id="3.40.50.300:FF:000287">
    <property type="entry name" value="Multidrug ABC transporter ATP-binding protein"/>
    <property type="match status" value="1"/>
</dbReference>
<keyword evidence="2" id="KW-0813">Transport</keyword>
<evidence type="ECO:0000256" key="3">
    <source>
        <dbReference type="ARBA" id="ARBA00022692"/>
    </source>
</evidence>
<keyword evidence="4" id="KW-0547">Nucleotide-binding</keyword>
<evidence type="ECO:0008006" key="12">
    <source>
        <dbReference type="Google" id="ProtNLM"/>
    </source>
</evidence>
<dbReference type="AlphaFoldDB" id="A0A381QZY8"/>
<comment type="subcellular location">
    <subcellularLocation>
        <location evidence="1">Membrane</location>
        <topology evidence="1">Multi-pass membrane protein</topology>
    </subcellularLocation>
</comment>
<organism evidence="11">
    <name type="scientific">marine metagenome</name>
    <dbReference type="NCBI Taxonomy" id="408172"/>
    <lineage>
        <taxon>unclassified sequences</taxon>
        <taxon>metagenomes</taxon>
        <taxon>ecological metagenomes</taxon>
    </lineage>
</organism>
<feature type="transmembrane region" description="Helical" evidence="8">
    <location>
        <begin position="88"/>
        <end position="117"/>
    </location>
</feature>
<dbReference type="InterPro" id="IPR017871">
    <property type="entry name" value="ABC_transporter-like_CS"/>
</dbReference>
<evidence type="ECO:0000256" key="6">
    <source>
        <dbReference type="ARBA" id="ARBA00022989"/>
    </source>
</evidence>
<dbReference type="SUPFAM" id="SSF52540">
    <property type="entry name" value="P-loop containing nucleoside triphosphate hydrolases"/>
    <property type="match status" value="1"/>
</dbReference>
<reference evidence="11" key="1">
    <citation type="submission" date="2018-05" db="EMBL/GenBank/DDBJ databases">
        <authorList>
            <person name="Lanie J.A."/>
            <person name="Ng W.-L."/>
            <person name="Kazmierczak K.M."/>
            <person name="Andrzejewski T.M."/>
            <person name="Davidsen T.M."/>
            <person name="Wayne K.J."/>
            <person name="Tettelin H."/>
            <person name="Glass J.I."/>
            <person name="Rusch D."/>
            <person name="Podicherti R."/>
            <person name="Tsui H.-C.T."/>
            <person name="Winkler M.E."/>
        </authorList>
    </citation>
    <scope>NUCLEOTIDE SEQUENCE</scope>
</reference>
<accession>A0A381QZY8</accession>
<sequence length="607" mass="68443">MTYFNKIFKFAIPYKKYIFLNIFFNILYAIFSALSFLSLMPMLEVLFGDSNRSHNKPEFDGLSNFGNNLEEWLNFQVSTFAGDDPKKALIFVILTIIVLFFFKNFFNYIAMFFITFLRNGVLKDLRQSVYEKIIDLPLPYFSEKKKGDVISRITADVLEIQHSFLSVLELIVREPLTIFFTILAMFLISFELTAFVLFFIPLSGFLISLIGKSLKPTSDLVQAEQAEILSITEETLQGLKIIKGFIAELFFINRFQKTNDKFYNYSNKLINRQNLASPLSEFLGISVIGVLLWYGGQLVLVDLQLKPAAFLTYMGLAYGVLTPAKAISKASYSIKKGNAAAERVIEVLESESTIKEINNPIEKDTFENELNFKNVSFRYEKKIVLKNLSFKIKKGQTIAIVGQSGSGKSTIANLIPRFYDTSEGKIEIDGINIKNLSKKDLRNLIGIVTQDSILFNDSIANNITLSDSSVNTNQIIEATKIANAYEFIEKIENKLDSNVGDSGGKLSGGQKQRISIARAVLNNPPIMILDEATSSLDSESEKLVQDALDNLMKNRTSIIIAHRLSTIQNADLIIVMDHGEIVELGKHEELIKVNGIYSKLIRLQSFN</sequence>
<dbReference type="SUPFAM" id="SSF90123">
    <property type="entry name" value="ABC transporter transmembrane region"/>
    <property type="match status" value="1"/>
</dbReference>
<dbReference type="InterPro" id="IPR039421">
    <property type="entry name" value="Type_1_exporter"/>
</dbReference>
<dbReference type="PROSITE" id="PS00211">
    <property type="entry name" value="ABC_TRANSPORTER_1"/>
    <property type="match status" value="1"/>
</dbReference>
<feature type="domain" description="ABC transporter" evidence="9">
    <location>
        <begin position="370"/>
        <end position="603"/>
    </location>
</feature>
<evidence type="ECO:0000256" key="2">
    <source>
        <dbReference type="ARBA" id="ARBA00022448"/>
    </source>
</evidence>
<proteinExistence type="predicted"/>
<keyword evidence="6 8" id="KW-1133">Transmembrane helix</keyword>
<dbReference type="InterPro" id="IPR027417">
    <property type="entry name" value="P-loop_NTPase"/>
</dbReference>
<evidence type="ECO:0000256" key="4">
    <source>
        <dbReference type="ARBA" id="ARBA00022741"/>
    </source>
</evidence>
<dbReference type="PROSITE" id="PS50893">
    <property type="entry name" value="ABC_TRANSPORTER_2"/>
    <property type="match status" value="1"/>
</dbReference>
<protein>
    <recommendedName>
        <fullName evidence="12">Antibiotic ABC transporter ATP-binding protein</fullName>
    </recommendedName>
</protein>
<dbReference type="InterPro" id="IPR011527">
    <property type="entry name" value="ABC1_TM_dom"/>
</dbReference>
<dbReference type="PROSITE" id="PS50929">
    <property type="entry name" value="ABC_TM1F"/>
    <property type="match status" value="1"/>
</dbReference>
<dbReference type="GO" id="GO:0005524">
    <property type="term" value="F:ATP binding"/>
    <property type="evidence" value="ECO:0007669"/>
    <property type="project" value="UniProtKB-KW"/>
</dbReference>
<evidence type="ECO:0000259" key="9">
    <source>
        <dbReference type="PROSITE" id="PS50893"/>
    </source>
</evidence>
<dbReference type="Pfam" id="PF00664">
    <property type="entry name" value="ABC_membrane"/>
    <property type="match status" value="1"/>
</dbReference>
<dbReference type="SMART" id="SM00382">
    <property type="entry name" value="AAA"/>
    <property type="match status" value="1"/>
</dbReference>
<dbReference type="CDD" id="cd18552">
    <property type="entry name" value="ABC_6TM_MsbA_like"/>
    <property type="match status" value="1"/>
</dbReference>
<dbReference type="GO" id="GO:0016020">
    <property type="term" value="C:membrane"/>
    <property type="evidence" value="ECO:0007669"/>
    <property type="project" value="UniProtKB-SubCell"/>
</dbReference>
<dbReference type="InterPro" id="IPR003593">
    <property type="entry name" value="AAA+_ATPase"/>
</dbReference>
<evidence type="ECO:0000256" key="5">
    <source>
        <dbReference type="ARBA" id="ARBA00022840"/>
    </source>
</evidence>
<dbReference type="GO" id="GO:0015421">
    <property type="term" value="F:ABC-type oligopeptide transporter activity"/>
    <property type="evidence" value="ECO:0007669"/>
    <property type="project" value="TreeGrafter"/>
</dbReference>
<dbReference type="EMBL" id="UINC01001595">
    <property type="protein sequence ID" value="SUZ84534.1"/>
    <property type="molecule type" value="Genomic_DNA"/>
</dbReference>